<dbReference type="PANTHER" id="PTHR36453:SF1">
    <property type="entry name" value="RIGHT HANDED BETA HELIX DOMAIN-CONTAINING PROTEIN"/>
    <property type="match status" value="1"/>
</dbReference>
<dbReference type="PANTHER" id="PTHR36453">
    <property type="entry name" value="SECRETED PROTEIN-RELATED"/>
    <property type="match status" value="1"/>
</dbReference>
<dbReference type="Pfam" id="PF13229">
    <property type="entry name" value="Beta_helix"/>
    <property type="match status" value="1"/>
</dbReference>
<reference evidence="3" key="1">
    <citation type="submission" date="2022-02" db="EMBL/GenBank/DDBJ databases">
        <title>Paenibacillus sp. MBLB1832 Whole Genome Shotgun Sequencing.</title>
        <authorList>
            <person name="Hwang C.Y."/>
            <person name="Cho E.-S."/>
            <person name="Seo M.-J."/>
        </authorList>
    </citation>
    <scope>NUCLEOTIDE SEQUENCE</scope>
    <source>
        <strain evidence="3">MBLB1832</strain>
    </source>
</reference>
<dbReference type="Proteomes" id="UP001304650">
    <property type="component" value="Chromosome"/>
</dbReference>
<dbReference type="RefSeq" id="WP_314796848.1">
    <property type="nucleotide sequence ID" value="NZ_CP130319.1"/>
</dbReference>
<feature type="region of interest" description="Disordered" evidence="1">
    <location>
        <begin position="9"/>
        <end position="31"/>
    </location>
</feature>
<name>A0AA96LQF4_9BACL</name>
<dbReference type="InterPro" id="IPR011050">
    <property type="entry name" value="Pectin_lyase_fold/virulence"/>
</dbReference>
<protein>
    <submittedName>
        <fullName evidence="3">Right-handed parallel beta-helix repeat-containing protein</fullName>
    </submittedName>
</protein>
<evidence type="ECO:0000313" key="4">
    <source>
        <dbReference type="Proteomes" id="UP001304650"/>
    </source>
</evidence>
<organism evidence="3 4">
    <name type="scientific">Paenibacillus roseopurpureus</name>
    <dbReference type="NCBI Taxonomy" id="2918901"/>
    <lineage>
        <taxon>Bacteria</taxon>
        <taxon>Bacillati</taxon>
        <taxon>Bacillota</taxon>
        <taxon>Bacilli</taxon>
        <taxon>Bacillales</taxon>
        <taxon>Paenibacillaceae</taxon>
        <taxon>Paenibacillus</taxon>
    </lineage>
</organism>
<dbReference type="EMBL" id="CP130319">
    <property type="protein sequence ID" value="WNR42970.1"/>
    <property type="molecule type" value="Genomic_DNA"/>
</dbReference>
<sequence>MNSQIALFVSPKGNDHWSGTLSEPNENQTDGPLASVYKAKARAAEIRCNTSPTDEITVYLREGRYSFRHTLAFTEQDAGGVSFQAYPGETPIIDGGKRIQGWQKETLNGKEVWVTYVLEVKYEGWQLKQLFVNGSRRERPRLPKQGYYWIEDVPGFDETVGLFDGTWGFICKEGDFQNWSNAEDIEAVVLHHWIEERLPVRSFQEEERYVSCSKKSIFALKHEDNHRFAKYYVENVFEALTEPGEWYVNSKTGKLYYLPMEGEQLDQLEVYAPYVETLISLKGDAAERKYIKRITFQGLVFEHAAHRHGIVNLQDLTPPQRSFLSPDIDYAGSVQGAHMVSAALHFEGTIDCGLIDCEVRHCGGYAIELGQGCFETQVVGNRLYDLGGGGVKVGGTDAYGAVSLRNGRHQITDNHIHHCGLIYMSSIGILLKHSYGNRVAHNHIHDLYYSGISCGWVWSFSESVSKENFIEKNHIHHLGQKVLSDMGGIYLLGVQPGTYVRGNVIHDIECEHYGGWAIYLDAGSSYIIIENNIAYRCNDTIFHQHYGKENIVRNNIMYSGGNAVVALSNAYPHNNLTFERNIVLSQGKHYFAGGYACDYSKHNLYADLNLFWHTEDATGSLKEGKHGVPVFTLDAWQSLGYDRNSIVADPGFKDLVNGEYELTDDSPAIRIGFRPFDLSDAGPRSRVPKGVLQDVRG</sequence>
<feature type="compositionally biased region" description="Polar residues" evidence="1">
    <location>
        <begin position="17"/>
        <end position="30"/>
    </location>
</feature>
<dbReference type="InterPro" id="IPR006626">
    <property type="entry name" value="PbH1"/>
</dbReference>
<evidence type="ECO:0000259" key="2">
    <source>
        <dbReference type="Pfam" id="PF13229"/>
    </source>
</evidence>
<proteinExistence type="predicted"/>
<accession>A0AA96LQF4</accession>
<dbReference type="Gene3D" id="2.160.20.10">
    <property type="entry name" value="Single-stranded right-handed beta-helix, Pectin lyase-like"/>
    <property type="match status" value="2"/>
</dbReference>
<dbReference type="InterPro" id="IPR012334">
    <property type="entry name" value="Pectin_lyas_fold"/>
</dbReference>
<dbReference type="SUPFAM" id="SSF51126">
    <property type="entry name" value="Pectin lyase-like"/>
    <property type="match status" value="1"/>
</dbReference>
<dbReference type="KEGG" id="proo:MJB10_17840"/>
<dbReference type="InterPro" id="IPR039448">
    <property type="entry name" value="Beta_helix"/>
</dbReference>
<dbReference type="AlphaFoldDB" id="A0AA96LQF4"/>
<keyword evidence="4" id="KW-1185">Reference proteome</keyword>
<evidence type="ECO:0000313" key="3">
    <source>
        <dbReference type="EMBL" id="WNR42970.1"/>
    </source>
</evidence>
<evidence type="ECO:0000256" key="1">
    <source>
        <dbReference type="SAM" id="MobiDB-lite"/>
    </source>
</evidence>
<dbReference type="SMART" id="SM00710">
    <property type="entry name" value="PbH1"/>
    <property type="match status" value="6"/>
</dbReference>
<gene>
    <name evidence="3" type="ORF">MJB10_17840</name>
</gene>
<feature type="domain" description="Right handed beta helix" evidence="2">
    <location>
        <begin position="467"/>
        <end position="603"/>
    </location>
</feature>